<sequence>MHDRISAALAENGGILKLDAALVARDWLPPGRRLGLTEEQYNVGERGFICERWLGSTTHADNKKGPADEGVSYIRTEAGDRINLEEAIAAAPELIMGAEYASTHDGLGRLAKIYDFGARIPFHIHPPTAEAAKVGRNSKDEAYYFPPGVDMGAHPETFFGVHPYIVRDQDREILLPYLEEWKDDAILKHAFAYQQVAEEGFFIDSGILHAPGTALTIELQEDSDTLAMFQALNAGEIISKDLLYKDISDTDREELGERAALRWVDWEANGDPEFYSRRHIAPVPFKTEPGVDESWIFCGTQKFSGKRLRLAPGARVTDIEKGVFNILVWRGEGTVGGVPVRGEVLGEDELLVVHEAAVREHEIVNTGTEELFLIKFFGPDINDDAPDAGIRAA</sequence>
<dbReference type="Gene3D" id="2.60.120.10">
    <property type="entry name" value="Jelly Rolls"/>
    <property type="match status" value="1"/>
</dbReference>
<dbReference type="InterPro" id="IPR014710">
    <property type="entry name" value="RmlC-like_jellyroll"/>
</dbReference>
<accession>A0A3L7A378</accession>
<keyword evidence="2" id="KW-1185">Reference proteome</keyword>
<evidence type="ECO:0000313" key="2">
    <source>
        <dbReference type="Proteomes" id="UP000272503"/>
    </source>
</evidence>
<name>A0A3L7A378_9MICO</name>
<proteinExistence type="predicted"/>
<organism evidence="1 2">
    <name type="scientific">Mycetocola tolaasinivorans</name>
    <dbReference type="NCBI Taxonomy" id="76635"/>
    <lineage>
        <taxon>Bacteria</taxon>
        <taxon>Bacillati</taxon>
        <taxon>Actinomycetota</taxon>
        <taxon>Actinomycetes</taxon>
        <taxon>Micrococcales</taxon>
        <taxon>Microbacteriaceae</taxon>
        <taxon>Mycetocola</taxon>
    </lineage>
</organism>
<evidence type="ECO:0008006" key="3">
    <source>
        <dbReference type="Google" id="ProtNLM"/>
    </source>
</evidence>
<dbReference type="Proteomes" id="UP000272503">
    <property type="component" value="Unassembled WGS sequence"/>
</dbReference>
<dbReference type="OrthoDB" id="9808275at2"/>
<protein>
    <recommendedName>
        <fullName evidence="3">Mannose-6-phosphate isomerase</fullName>
    </recommendedName>
</protein>
<gene>
    <name evidence="1" type="ORF">D9V32_12760</name>
</gene>
<reference evidence="1 2" key="1">
    <citation type="submission" date="2018-10" db="EMBL/GenBank/DDBJ databases">
        <authorList>
            <person name="Li J."/>
        </authorList>
    </citation>
    <scope>NUCLEOTIDE SEQUENCE [LARGE SCALE GENOMIC DNA]</scope>
    <source>
        <strain evidence="1 2">IF 016277</strain>
    </source>
</reference>
<dbReference type="EMBL" id="RCUX01000010">
    <property type="protein sequence ID" value="RLP74554.1"/>
    <property type="molecule type" value="Genomic_DNA"/>
</dbReference>
<comment type="caution">
    <text evidence="1">The sequence shown here is derived from an EMBL/GenBank/DDBJ whole genome shotgun (WGS) entry which is preliminary data.</text>
</comment>
<dbReference type="InterPro" id="IPR011051">
    <property type="entry name" value="RmlC_Cupin_sf"/>
</dbReference>
<evidence type="ECO:0000313" key="1">
    <source>
        <dbReference type="EMBL" id="RLP74554.1"/>
    </source>
</evidence>
<dbReference type="AlphaFoldDB" id="A0A3L7A378"/>
<dbReference type="SUPFAM" id="SSF51182">
    <property type="entry name" value="RmlC-like cupins"/>
    <property type="match status" value="1"/>
</dbReference>
<dbReference type="RefSeq" id="WP_121649302.1">
    <property type="nucleotide sequence ID" value="NZ_RCUX01000010.1"/>
</dbReference>